<comment type="catalytic activity">
    <reaction evidence="4 5">
        <text>an acyl phosphate + H2O = a carboxylate + phosphate + H(+)</text>
        <dbReference type="Rhea" id="RHEA:14965"/>
        <dbReference type="ChEBI" id="CHEBI:15377"/>
        <dbReference type="ChEBI" id="CHEBI:15378"/>
        <dbReference type="ChEBI" id="CHEBI:29067"/>
        <dbReference type="ChEBI" id="CHEBI:43474"/>
        <dbReference type="ChEBI" id="CHEBI:59918"/>
        <dbReference type="EC" id="3.6.1.7"/>
    </reaction>
</comment>
<feature type="active site" evidence="5">
    <location>
        <position position="18"/>
    </location>
</feature>
<dbReference type="Gene3D" id="3.30.70.100">
    <property type="match status" value="1"/>
</dbReference>
<evidence type="ECO:0000256" key="1">
    <source>
        <dbReference type="ARBA" id="ARBA00005614"/>
    </source>
</evidence>
<dbReference type="InterPro" id="IPR020456">
    <property type="entry name" value="Acylphosphatase"/>
</dbReference>
<dbReference type="EMBL" id="SMAP01000005">
    <property type="protein sequence ID" value="TCT23534.1"/>
    <property type="molecule type" value="Genomic_DNA"/>
</dbReference>
<evidence type="ECO:0000313" key="8">
    <source>
        <dbReference type="EMBL" id="TCT23534.1"/>
    </source>
</evidence>
<dbReference type="RefSeq" id="WP_114959981.1">
    <property type="nucleotide sequence ID" value="NZ_MSZW01000001.1"/>
</dbReference>
<feature type="domain" description="Acylphosphatase-like" evidence="7">
    <location>
        <begin position="3"/>
        <end position="89"/>
    </location>
</feature>
<protein>
    <recommendedName>
        <fullName evidence="3 5">acylphosphatase</fullName>
        <ecNumber evidence="2 5">3.6.1.7</ecNumber>
    </recommendedName>
</protein>
<dbReference type="InterPro" id="IPR001792">
    <property type="entry name" value="Acylphosphatase-like_dom"/>
</dbReference>
<reference evidence="8 9" key="1">
    <citation type="submission" date="2019-03" db="EMBL/GenBank/DDBJ databases">
        <title>Genomic Encyclopedia of Type Strains, Phase IV (KMG-IV): sequencing the most valuable type-strain genomes for metagenomic binning, comparative biology and taxonomic classification.</title>
        <authorList>
            <person name="Goeker M."/>
        </authorList>
    </citation>
    <scope>NUCLEOTIDE SEQUENCE [LARGE SCALE GENOMIC DNA]</scope>
    <source>
        <strain evidence="8 9">DSM 13605</strain>
    </source>
</reference>
<dbReference type="PROSITE" id="PS51160">
    <property type="entry name" value="ACYLPHOSPHATASE_3"/>
    <property type="match status" value="1"/>
</dbReference>
<evidence type="ECO:0000256" key="4">
    <source>
        <dbReference type="ARBA" id="ARBA00047645"/>
    </source>
</evidence>
<accession>A0A4R3N442</accession>
<organism evidence="8 9">
    <name type="scientific">Thermomonas haemolytica</name>
    <dbReference type="NCBI Taxonomy" id="141949"/>
    <lineage>
        <taxon>Bacteria</taxon>
        <taxon>Pseudomonadati</taxon>
        <taxon>Pseudomonadota</taxon>
        <taxon>Gammaproteobacteria</taxon>
        <taxon>Lysobacterales</taxon>
        <taxon>Lysobacteraceae</taxon>
        <taxon>Thermomonas</taxon>
    </lineage>
</organism>
<dbReference type="AlphaFoldDB" id="A0A4R3N442"/>
<dbReference type="Proteomes" id="UP000295414">
    <property type="component" value="Unassembled WGS sequence"/>
</dbReference>
<comment type="caution">
    <text evidence="8">The sequence shown here is derived from an EMBL/GenBank/DDBJ whole genome shotgun (WGS) entry which is preliminary data.</text>
</comment>
<evidence type="ECO:0000256" key="6">
    <source>
        <dbReference type="RuleBase" id="RU004168"/>
    </source>
</evidence>
<proteinExistence type="inferred from homology"/>
<dbReference type="EC" id="3.6.1.7" evidence="2 5"/>
<keyword evidence="5" id="KW-0378">Hydrolase</keyword>
<comment type="similarity">
    <text evidence="1 6">Belongs to the acylphosphatase family.</text>
</comment>
<dbReference type="InterPro" id="IPR036046">
    <property type="entry name" value="Acylphosphatase-like_dom_sf"/>
</dbReference>
<dbReference type="PANTHER" id="PTHR47268">
    <property type="entry name" value="ACYLPHOSPHATASE"/>
    <property type="match status" value="1"/>
</dbReference>
<gene>
    <name evidence="8" type="ORF">EDC34_105124</name>
</gene>
<evidence type="ECO:0000256" key="5">
    <source>
        <dbReference type="PROSITE-ProRule" id="PRU00520"/>
    </source>
</evidence>
<dbReference type="SUPFAM" id="SSF54975">
    <property type="entry name" value="Acylphosphatase/BLUF domain-like"/>
    <property type="match status" value="1"/>
</dbReference>
<evidence type="ECO:0000259" key="7">
    <source>
        <dbReference type="PROSITE" id="PS51160"/>
    </source>
</evidence>
<dbReference type="OrthoDB" id="5295388at2"/>
<evidence type="ECO:0000256" key="3">
    <source>
        <dbReference type="ARBA" id="ARBA00015991"/>
    </source>
</evidence>
<dbReference type="Pfam" id="PF00708">
    <property type="entry name" value="Acylphosphatase"/>
    <property type="match status" value="1"/>
</dbReference>
<name>A0A4R3N442_9GAMM</name>
<feature type="active site" evidence="5">
    <location>
        <position position="36"/>
    </location>
</feature>
<keyword evidence="9" id="KW-1185">Reference proteome</keyword>
<dbReference type="PANTHER" id="PTHR47268:SF4">
    <property type="entry name" value="ACYLPHOSPHATASE"/>
    <property type="match status" value="1"/>
</dbReference>
<sequence length="89" mass="9554">MQAARFHVSGRVQGVSYRAATRAQAQRLGLRGHARNLADGRVEVLAVGAPQALAALERWLWQGPPLARVAEVVREDLASPPDVDGFTIG</sequence>
<dbReference type="GO" id="GO:0003998">
    <property type="term" value="F:acylphosphatase activity"/>
    <property type="evidence" value="ECO:0007669"/>
    <property type="project" value="UniProtKB-EC"/>
</dbReference>
<evidence type="ECO:0000313" key="9">
    <source>
        <dbReference type="Proteomes" id="UP000295414"/>
    </source>
</evidence>
<evidence type="ECO:0000256" key="2">
    <source>
        <dbReference type="ARBA" id="ARBA00012150"/>
    </source>
</evidence>
<dbReference type="NCBIfam" id="NF011018">
    <property type="entry name" value="PRK14446.1"/>
    <property type="match status" value="1"/>
</dbReference>